<keyword evidence="4" id="KW-1185">Reference proteome</keyword>
<protein>
    <submittedName>
        <fullName evidence="5">Uncharacterized protein</fullName>
    </submittedName>
</protein>
<keyword evidence="2" id="KW-0472">Membrane</keyword>
<dbReference type="Proteomes" id="UP000887572">
    <property type="component" value="Unplaced"/>
</dbReference>
<keyword evidence="3" id="KW-0732">Signal</keyword>
<reference evidence="5" key="1">
    <citation type="submission" date="2022-11" db="UniProtKB">
        <authorList>
            <consortium name="WormBaseParasite"/>
        </authorList>
    </citation>
    <scope>IDENTIFICATION</scope>
</reference>
<dbReference type="WBParaSite" id="Gr19_v10_g10215.t1">
    <property type="protein sequence ID" value="Gr19_v10_g10215.t1"/>
    <property type="gene ID" value="Gr19_v10_g10215"/>
</dbReference>
<evidence type="ECO:0000256" key="3">
    <source>
        <dbReference type="SAM" id="SignalP"/>
    </source>
</evidence>
<sequence length="186" mass="20657">MIAVVMLIVISWTEEAEGLKCPKQFIWDNETRPAELAKYADIIKKDWNLTEKNFDSKPVVCEKGENHCVTFYCIDEKNHAMWAAFICTEYKREKGKCRESDLKHCPESLGNSTCTSCAHGDNCNQRLIDAMKPTTTTTTTTTTIATTTTPTPSVEMSTAGGEVSARLSAIPVLLLFGGMLLFHLLV</sequence>
<dbReference type="AlphaFoldDB" id="A0A914GRY8"/>
<keyword evidence="2" id="KW-0812">Transmembrane</keyword>
<feature type="compositionally biased region" description="Low complexity" evidence="1">
    <location>
        <begin position="138"/>
        <end position="152"/>
    </location>
</feature>
<feature type="chain" id="PRO_5036964860" evidence="3">
    <location>
        <begin position="19"/>
        <end position="186"/>
    </location>
</feature>
<evidence type="ECO:0000256" key="2">
    <source>
        <dbReference type="SAM" id="Phobius"/>
    </source>
</evidence>
<evidence type="ECO:0000256" key="1">
    <source>
        <dbReference type="SAM" id="MobiDB-lite"/>
    </source>
</evidence>
<evidence type="ECO:0000313" key="5">
    <source>
        <dbReference type="WBParaSite" id="Gr19_v10_g10215.t1"/>
    </source>
</evidence>
<accession>A0A914GRY8</accession>
<name>A0A914GRY8_GLORO</name>
<feature type="transmembrane region" description="Helical" evidence="2">
    <location>
        <begin position="167"/>
        <end position="185"/>
    </location>
</feature>
<feature type="region of interest" description="Disordered" evidence="1">
    <location>
        <begin position="138"/>
        <end position="157"/>
    </location>
</feature>
<proteinExistence type="predicted"/>
<feature type="signal peptide" evidence="3">
    <location>
        <begin position="1"/>
        <end position="18"/>
    </location>
</feature>
<keyword evidence="2" id="KW-1133">Transmembrane helix</keyword>
<organism evidence="4 5">
    <name type="scientific">Globodera rostochiensis</name>
    <name type="common">Golden nematode worm</name>
    <name type="synonym">Heterodera rostochiensis</name>
    <dbReference type="NCBI Taxonomy" id="31243"/>
    <lineage>
        <taxon>Eukaryota</taxon>
        <taxon>Metazoa</taxon>
        <taxon>Ecdysozoa</taxon>
        <taxon>Nematoda</taxon>
        <taxon>Chromadorea</taxon>
        <taxon>Rhabditida</taxon>
        <taxon>Tylenchina</taxon>
        <taxon>Tylenchomorpha</taxon>
        <taxon>Tylenchoidea</taxon>
        <taxon>Heteroderidae</taxon>
        <taxon>Heteroderinae</taxon>
        <taxon>Globodera</taxon>
    </lineage>
</organism>
<evidence type="ECO:0000313" key="4">
    <source>
        <dbReference type="Proteomes" id="UP000887572"/>
    </source>
</evidence>